<keyword evidence="2" id="KW-1185">Reference proteome</keyword>
<proteinExistence type="predicted"/>
<name>A0A843W230_COLES</name>
<evidence type="ECO:0000313" key="2">
    <source>
        <dbReference type="Proteomes" id="UP000652761"/>
    </source>
</evidence>
<sequence>MFETAIMEGDNTTFTFAELGLPSEQYPPASVEAYVPMPVGEFPVGRLVPEGGLNFINQSPFPEPQAYSAFQMGDTTGNDEGLPQMEYNPETSALLMDVGEGNTPHLDNSGSSPMELDAFPGHGVEWPTGIQPTSLPLGDDFLG</sequence>
<gene>
    <name evidence="1" type="ORF">Taro_032494</name>
</gene>
<dbReference type="Proteomes" id="UP000652761">
    <property type="component" value="Unassembled WGS sequence"/>
</dbReference>
<dbReference type="AlphaFoldDB" id="A0A843W230"/>
<reference evidence="1" key="1">
    <citation type="submission" date="2017-07" db="EMBL/GenBank/DDBJ databases">
        <title>Taro Niue Genome Assembly and Annotation.</title>
        <authorList>
            <person name="Atibalentja N."/>
            <person name="Keating K."/>
            <person name="Fields C.J."/>
        </authorList>
    </citation>
    <scope>NUCLEOTIDE SEQUENCE</scope>
    <source>
        <strain evidence="1">Niue_2</strain>
        <tissue evidence="1">Leaf</tissue>
    </source>
</reference>
<comment type="caution">
    <text evidence="1">The sequence shown here is derived from an EMBL/GenBank/DDBJ whole genome shotgun (WGS) entry which is preliminary data.</text>
</comment>
<dbReference type="EMBL" id="NMUH01002406">
    <property type="protein sequence ID" value="MQL99770.1"/>
    <property type="molecule type" value="Genomic_DNA"/>
</dbReference>
<accession>A0A843W230</accession>
<protein>
    <submittedName>
        <fullName evidence="1">Uncharacterized protein</fullName>
    </submittedName>
</protein>
<evidence type="ECO:0000313" key="1">
    <source>
        <dbReference type="EMBL" id="MQL99770.1"/>
    </source>
</evidence>
<organism evidence="1 2">
    <name type="scientific">Colocasia esculenta</name>
    <name type="common">Wild taro</name>
    <name type="synonym">Arum esculentum</name>
    <dbReference type="NCBI Taxonomy" id="4460"/>
    <lineage>
        <taxon>Eukaryota</taxon>
        <taxon>Viridiplantae</taxon>
        <taxon>Streptophyta</taxon>
        <taxon>Embryophyta</taxon>
        <taxon>Tracheophyta</taxon>
        <taxon>Spermatophyta</taxon>
        <taxon>Magnoliopsida</taxon>
        <taxon>Liliopsida</taxon>
        <taxon>Araceae</taxon>
        <taxon>Aroideae</taxon>
        <taxon>Colocasieae</taxon>
        <taxon>Colocasia</taxon>
    </lineage>
</organism>